<dbReference type="SUPFAM" id="SSF51735">
    <property type="entry name" value="NAD(P)-binding Rossmann-fold domains"/>
    <property type="match status" value="1"/>
</dbReference>
<reference evidence="2" key="1">
    <citation type="submission" date="2006-10" db="EMBL/GenBank/DDBJ databases">
        <title>Complete sequence of Solibacter usitatus Ellin6076.</title>
        <authorList>
            <consortium name="US DOE Joint Genome Institute"/>
            <person name="Copeland A."/>
            <person name="Lucas S."/>
            <person name="Lapidus A."/>
            <person name="Barry K."/>
            <person name="Detter J.C."/>
            <person name="Glavina del Rio T."/>
            <person name="Hammon N."/>
            <person name="Israni S."/>
            <person name="Dalin E."/>
            <person name="Tice H."/>
            <person name="Pitluck S."/>
            <person name="Thompson L.S."/>
            <person name="Brettin T."/>
            <person name="Bruce D."/>
            <person name="Han C."/>
            <person name="Tapia R."/>
            <person name="Gilna P."/>
            <person name="Schmutz J."/>
            <person name="Larimer F."/>
            <person name="Land M."/>
            <person name="Hauser L."/>
            <person name="Kyrpides N."/>
            <person name="Mikhailova N."/>
            <person name="Janssen P.H."/>
            <person name="Kuske C.R."/>
            <person name="Richardson P."/>
        </authorList>
    </citation>
    <scope>NUCLEOTIDE SEQUENCE</scope>
    <source>
        <strain evidence="2">Ellin6076</strain>
    </source>
</reference>
<dbReference type="eggNOG" id="COG0673">
    <property type="taxonomic scope" value="Bacteria"/>
</dbReference>
<dbReference type="KEGG" id="sus:Acid_0679"/>
<dbReference type="GO" id="GO:0000166">
    <property type="term" value="F:nucleotide binding"/>
    <property type="evidence" value="ECO:0007669"/>
    <property type="project" value="InterPro"/>
</dbReference>
<dbReference type="HOGENOM" id="CLU_1325624_0_0_0"/>
<dbReference type="SUPFAM" id="SSF55347">
    <property type="entry name" value="Glyceraldehyde-3-phosphate dehydrogenase-like, C-terminal domain"/>
    <property type="match status" value="1"/>
</dbReference>
<dbReference type="InterPro" id="IPR036291">
    <property type="entry name" value="NAD(P)-bd_dom_sf"/>
</dbReference>
<dbReference type="InParanoid" id="Q02B86"/>
<dbReference type="AlphaFoldDB" id="Q02B86"/>
<gene>
    <name evidence="2" type="ordered locus">Acid_0679</name>
</gene>
<dbReference type="STRING" id="234267.Acid_0679"/>
<dbReference type="EMBL" id="CP000473">
    <property type="protein sequence ID" value="ABJ81680.1"/>
    <property type="molecule type" value="Genomic_DNA"/>
</dbReference>
<organism evidence="2">
    <name type="scientific">Solibacter usitatus (strain Ellin6076)</name>
    <dbReference type="NCBI Taxonomy" id="234267"/>
    <lineage>
        <taxon>Bacteria</taxon>
        <taxon>Pseudomonadati</taxon>
        <taxon>Acidobacteriota</taxon>
        <taxon>Terriglobia</taxon>
        <taxon>Bryobacterales</taxon>
        <taxon>Solibacteraceae</taxon>
        <taxon>Candidatus Solibacter</taxon>
    </lineage>
</organism>
<dbReference type="OrthoDB" id="101756at2"/>
<sequence length="207" mass="22636">MLPEARRRSASRRKANWSVQHDHRSLLDLKHIDGVIVATADHQRVLCAIHACQAGKDVYAEEPLTLYIAEGRALVKAARRYDRVFQVSSQQRSMAMNPVAREFVRSGGLGKLLFVQGVNYPPSVEIPQLAEQPVPDGMNWGPLAQPGGAASSPIKLHSGWMQWRDYSGGEMTNWGAHGIDQIQSALGACDWKCPLAGICRPAPSSSA</sequence>
<evidence type="ECO:0000259" key="1">
    <source>
        <dbReference type="Pfam" id="PF01408"/>
    </source>
</evidence>
<protein>
    <submittedName>
        <fullName evidence="2">Putative NADH-dependent dehydrogenase</fullName>
    </submittedName>
</protein>
<dbReference type="Gene3D" id="3.30.360.10">
    <property type="entry name" value="Dihydrodipicolinate Reductase, domain 2"/>
    <property type="match status" value="1"/>
</dbReference>
<evidence type="ECO:0000313" key="2">
    <source>
        <dbReference type="EMBL" id="ABJ81680.1"/>
    </source>
</evidence>
<dbReference type="Pfam" id="PF01408">
    <property type="entry name" value="GFO_IDH_MocA"/>
    <property type="match status" value="1"/>
</dbReference>
<feature type="domain" description="Gfo/Idh/MocA-like oxidoreductase N-terminal" evidence="1">
    <location>
        <begin position="7"/>
        <end position="87"/>
    </location>
</feature>
<dbReference type="PANTHER" id="PTHR43818:SF5">
    <property type="entry name" value="OXIDOREDUCTASE FAMILY PROTEIN"/>
    <property type="match status" value="1"/>
</dbReference>
<dbReference type="Gene3D" id="3.40.50.720">
    <property type="entry name" value="NAD(P)-binding Rossmann-like Domain"/>
    <property type="match status" value="1"/>
</dbReference>
<dbReference type="InterPro" id="IPR000683">
    <property type="entry name" value="Gfo/Idh/MocA-like_OxRdtase_N"/>
</dbReference>
<dbReference type="PANTHER" id="PTHR43818">
    <property type="entry name" value="BCDNA.GH03377"/>
    <property type="match status" value="1"/>
</dbReference>
<proteinExistence type="predicted"/>
<dbReference type="InterPro" id="IPR050463">
    <property type="entry name" value="Gfo/Idh/MocA_oxidrdct_glycsds"/>
</dbReference>
<accession>Q02B86</accession>
<name>Q02B86_SOLUE</name>